<evidence type="ECO:0000256" key="6">
    <source>
        <dbReference type="ARBA" id="ARBA00022989"/>
    </source>
</evidence>
<evidence type="ECO:0000256" key="5">
    <source>
        <dbReference type="ARBA" id="ARBA00022967"/>
    </source>
</evidence>
<dbReference type="EMBL" id="ON312495">
    <property type="protein sequence ID" value="URP31077.1"/>
    <property type="molecule type" value="Genomic_DNA"/>
</dbReference>
<feature type="transmembrane region" description="Helical" evidence="10">
    <location>
        <begin position="21"/>
        <end position="42"/>
    </location>
</feature>
<name>A0A976RV33_9ANNE</name>
<keyword evidence="5" id="KW-1278">Translocase</keyword>
<dbReference type="InterPro" id="IPR039428">
    <property type="entry name" value="NUOK/Mnh_C1-like"/>
</dbReference>
<proteinExistence type="inferred from homology"/>
<keyword evidence="7" id="KW-0520">NAD</keyword>
<evidence type="ECO:0000313" key="11">
    <source>
        <dbReference type="EMBL" id="URP31077.1"/>
    </source>
</evidence>
<keyword evidence="8 10" id="KW-0472">Membrane</keyword>
<evidence type="ECO:0000256" key="4">
    <source>
        <dbReference type="ARBA" id="ARBA00022692"/>
    </source>
</evidence>
<evidence type="ECO:0000256" key="9">
    <source>
        <dbReference type="ARBA" id="ARBA00031586"/>
    </source>
</evidence>
<organism evidence="11">
    <name type="scientific">Syllis sp. JYC-2022</name>
    <dbReference type="NCBI Taxonomy" id="2928755"/>
    <lineage>
        <taxon>Eukaryota</taxon>
        <taxon>Metazoa</taxon>
        <taxon>Spiralia</taxon>
        <taxon>Lophotrochozoa</taxon>
        <taxon>Annelida</taxon>
        <taxon>Polychaeta</taxon>
        <taxon>Errantia</taxon>
        <taxon>Phyllodocida</taxon>
        <taxon>Syllidae</taxon>
        <taxon>Syllis</taxon>
    </lineage>
</organism>
<keyword evidence="11" id="KW-0496">Mitochondrion</keyword>
<geneLocation type="mitochondrion" evidence="11"/>
<evidence type="ECO:0000256" key="1">
    <source>
        <dbReference type="ARBA" id="ARBA00004141"/>
    </source>
</evidence>
<reference evidence="11" key="1">
    <citation type="submission" date="2022-04" db="EMBL/GenBank/DDBJ databases">
        <authorList>
            <person name="Chae J.Y."/>
            <person name="Kim M.-S."/>
        </authorList>
    </citation>
    <scope>NUCLEOTIDE SEQUENCE</scope>
</reference>
<protein>
    <recommendedName>
        <fullName evidence="3">NADH-ubiquinone oxidoreductase chain 4L</fullName>
    </recommendedName>
    <alternativeName>
        <fullName evidence="9">NADH dehydrogenase subunit 4L</fullName>
    </alternativeName>
</protein>
<dbReference type="GO" id="GO:0016020">
    <property type="term" value="C:membrane"/>
    <property type="evidence" value="ECO:0007669"/>
    <property type="project" value="UniProtKB-SubCell"/>
</dbReference>
<feature type="transmembrane region" description="Helical" evidence="10">
    <location>
        <begin position="48"/>
        <end position="69"/>
    </location>
</feature>
<comment type="subcellular location">
    <subcellularLocation>
        <location evidence="1">Membrane</location>
        <topology evidence="1">Multi-pass membrane protein</topology>
    </subcellularLocation>
</comment>
<gene>
    <name evidence="11" type="primary">nad4l</name>
</gene>
<comment type="similarity">
    <text evidence="2">Belongs to the complex I subunit 4L family.</text>
</comment>
<dbReference type="Gene3D" id="1.10.287.3510">
    <property type="match status" value="1"/>
</dbReference>
<evidence type="ECO:0000256" key="2">
    <source>
        <dbReference type="ARBA" id="ARBA00010519"/>
    </source>
</evidence>
<accession>A0A976RV33</accession>
<evidence type="ECO:0000256" key="8">
    <source>
        <dbReference type="ARBA" id="ARBA00023136"/>
    </source>
</evidence>
<evidence type="ECO:0000256" key="3">
    <source>
        <dbReference type="ARBA" id="ARBA00016612"/>
    </source>
</evidence>
<keyword evidence="4 10" id="KW-0812">Transmembrane</keyword>
<dbReference type="Pfam" id="PF00420">
    <property type="entry name" value="Oxidored_q2"/>
    <property type="match status" value="1"/>
</dbReference>
<sequence>MMTMFALISLVNTKKSFLMCLLNLEIMTLSIIMFTLLSSMIMSSTEGLNSLILLTLSACEASLGLACLVKMLRLQGNDSLKSLNMIKC</sequence>
<evidence type="ECO:0000256" key="10">
    <source>
        <dbReference type="SAM" id="Phobius"/>
    </source>
</evidence>
<evidence type="ECO:0000256" key="7">
    <source>
        <dbReference type="ARBA" id="ARBA00023027"/>
    </source>
</evidence>
<keyword evidence="6 10" id="KW-1133">Transmembrane helix</keyword>
<dbReference type="AlphaFoldDB" id="A0A976RV33"/>